<dbReference type="GO" id="GO:0008270">
    <property type="term" value="F:zinc ion binding"/>
    <property type="evidence" value="ECO:0007669"/>
    <property type="project" value="UniProtKB-KW"/>
</dbReference>
<feature type="domain" description="RING-type" evidence="6">
    <location>
        <begin position="11"/>
        <end position="52"/>
    </location>
</feature>
<keyword evidence="9" id="KW-1185">Reference proteome</keyword>
<feature type="non-terminal residue" evidence="8">
    <location>
        <position position="317"/>
    </location>
</feature>
<evidence type="ECO:0000313" key="9">
    <source>
        <dbReference type="Proteomes" id="UP000727407"/>
    </source>
</evidence>
<dbReference type="InterPro" id="IPR018957">
    <property type="entry name" value="Znf_C3HC4_RING-type"/>
</dbReference>
<comment type="caution">
    <text evidence="8">The sequence shown here is derived from an EMBL/GenBank/DDBJ whole genome shotgun (WGS) entry which is preliminary data.</text>
</comment>
<dbReference type="AlphaFoldDB" id="A0A8J4X547"/>
<feature type="domain" description="B box-type" evidence="7">
    <location>
        <begin position="96"/>
        <end position="137"/>
    </location>
</feature>
<gene>
    <name evidence="8" type="primary">trim39</name>
    <name evidence="8" type="ORF">DAT39_007943</name>
</gene>
<dbReference type="InterPro" id="IPR000315">
    <property type="entry name" value="Znf_B-box"/>
</dbReference>
<dbReference type="EMBL" id="QNUK01000092">
    <property type="protein sequence ID" value="KAF5902341.1"/>
    <property type="molecule type" value="Genomic_DNA"/>
</dbReference>
<dbReference type="Gene3D" id="3.30.40.10">
    <property type="entry name" value="Zinc/RING finger domain, C3HC4 (zinc finger)"/>
    <property type="match status" value="1"/>
</dbReference>
<sequence>MASQLSWQIKCSMCLSDFTDPVMLSCEHSFCRQCITGHLRSSGGQGRCPECRRPYAEQDLHSSRLLRNMTGVVRQHLTSQQDQTDTSSTRAPPVLSDMLVCADHDEKLKLFCETDQKLLCVVCRDGEKHQGHHFKPVKEAAQIVKGKLKGALGFLNNEDTQLEVMTQKQATEVTKTQMKANQLSAQISAQFEEMHNFLKKKEAEIKQQLETQEQDAVSAMCKNMSLINERMMEGNELECIFQSALDINQPDYFLKWWNEKGFPVTERMKTKNNMNPNIKYESGAKALRVIPHSLFFGPYETHLQFFVWKAMLGAVKP</sequence>
<keyword evidence="3 5" id="KW-0863">Zinc-finger</keyword>
<evidence type="ECO:0000313" key="8">
    <source>
        <dbReference type="EMBL" id="KAF5902341.1"/>
    </source>
</evidence>
<accession>A0A8J4X547</accession>
<dbReference type="SUPFAM" id="SSF57850">
    <property type="entry name" value="RING/U-box"/>
    <property type="match status" value="1"/>
</dbReference>
<name>A0A8J4X547_CLAMG</name>
<dbReference type="CDD" id="cd19800">
    <property type="entry name" value="Bbox2_xNF7-like"/>
    <property type="match status" value="1"/>
</dbReference>
<protein>
    <submittedName>
        <fullName evidence="8">Zinc-binding protein A33-like</fullName>
    </submittedName>
</protein>
<dbReference type="Pfam" id="PF00097">
    <property type="entry name" value="zf-C3HC4"/>
    <property type="match status" value="1"/>
</dbReference>
<dbReference type="SMART" id="SM00336">
    <property type="entry name" value="BBOX"/>
    <property type="match status" value="1"/>
</dbReference>
<dbReference type="Gene3D" id="3.30.160.60">
    <property type="entry name" value="Classic Zinc Finger"/>
    <property type="match status" value="1"/>
</dbReference>
<dbReference type="Pfam" id="PF00643">
    <property type="entry name" value="zf-B_box"/>
    <property type="match status" value="1"/>
</dbReference>
<dbReference type="PANTHER" id="PTHR24103">
    <property type="entry name" value="E3 UBIQUITIN-PROTEIN LIGASE TRIM"/>
    <property type="match status" value="1"/>
</dbReference>
<dbReference type="SUPFAM" id="SSF57845">
    <property type="entry name" value="B-box zinc-binding domain"/>
    <property type="match status" value="1"/>
</dbReference>
<dbReference type="Proteomes" id="UP000727407">
    <property type="component" value="Unassembled WGS sequence"/>
</dbReference>
<dbReference type="InterPro" id="IPR001841">
    <property type="entry name" value="Znf_RING"/>
</dbReference>
<proteinExistence type="inferred from homology"/>
<evidence type="ECO:0000256" key="3">
    <source>
        <dbReference type="ARBA" id="ARBA00022771"/>
    </source>
</evidence>
<keyword evidence="2" id="KW-0479">Metal-binding</keyword>
<dbReference type="InterPro" id="IPR017907">
    <property type="entry name" value="Znf_RING_CS"/>
</dbReference>
<evidence type="ECO:0000256" key="4">
    <source>
        <dbReference type="ARBA" id="ARBA00022833"/>
    </source>
</evidence>
<evidence type="ECO:0000256" key="5">
    <source>
        <dbReference type="PROSITE-ProRule" id="PRU00024"/>
    </source>
</evidence>
<comment type="similarity">
    <text evidence="1">Belongs to the TRIM/RBCC family.</text>
</comment>
<dbReference type="PROSITE" id="PS50089">
    <property type="entry name" value="ZF_RING_2"/>
    <property type="match status" value="1"/>
</dbReference>
<dbReference type="SMART" id="SM00184">
    <property type="entry name" value="RING"/>
    <property type="match status" value="1"/>
</dbReference>
<reference evidence="8" key="1">
    <citation type="submission" date="2020-07" db="EMBL/GenBank/DDBJ databases">
        <title>Clarias magur genome sequencing, assembly and annotation.</title>
        <authorList>
            <person name="Kushwaha B."/>
            <person name="Kumar R."/>
            <person name="Das P."/>
            <person name="Joshi C.G."/>
            <person name="Kumar D."/>
            <person name="Nagpure N.S."/>
            <person name="Pandey M."/>
            <person name="Agarwal S."/>
            <person name="Srivastava S."/>
            <person name="Singh M."/>
            <person name="Sahoo L."/>
            <person name="Jayasankar P."/>
            <person name="Meher P.K."/>
            <person name="Koringa P.G."/>
            <person name="Iquebal M.A."/>
            <person name="Das S.P."/>
            <person name="Bit A."/>
            <person name="Patnaik S."/>
            <person name="Patel N."/>
            <person name="Shah T.M."/>
            <person name="Hinsu A."/>
            <person name="Jena J.K."/>
        </authorList>
    </citation>
    <scope>NUCLEOTIDE SEQUENCE</scope>
    <source>
        <strain evidence="8">CIFAMagur01</strain>
        <tissue evidence="8">Testis</tissue>
    </source>
</reference>
<dbReference type="PROSITE" id="PS50119">
    <property type="entry name" value="ZF_BBOX"/>
    <property type="match status" value="1"/>
</dbReference>
<evidence type="ECO:0000256" key="2">
    <source>
        <dbReference type="ARBA" id="ARBA00022723"/>
    </source>
</evidence>
<evidence type="ECO:0000256" key="1">
    <source>
        <dbReference type="ARBA" id="ARBA00008518"/>
    </source>
</evidence>
<dbReference type="PROSITE" id="PS00518">
    <property type="entry name" value="ZF_RING_1"/>
    <property type="match status" value="1"/>
</dbReference>
<dbReference type="InterPro" id="IPR013083">
    <property type="entry name" value="Znf_RING/FYVE/PHD"/>
</dbReference>
<evidence type="ECO:0000259" key="6">
    <source>
        <dbReference type="PROSITE" id="PS50089"/>
    </source>
</evidence>
<evidence type="ECO:0000259" key="7">
    <source>
        <dbReference type="PROSITE" id="PS50119"/>
    </source>
</evidence>
<keyword evidence="4" id="KW-0862">Zinc</keyword>
<dbReference type="OrthoDB" id="654191at2759"/>
<dbReference type="InterPro" id="IPR050143">
    <property type="entry name" value="TRIM/RBCC"/>
</dbReference>
<organism evidence="8 9">
    <name type="scientific">Clarias magur</name>
    <name type="common">Asian catfish</name>
    <name type="synonym">Macropteronotus magur</name>
    <dbReference type="NCBI Taxonomy" id="1594786"/>
    <lineage>
        <taxon>Eukaryota</taxon>
        <taxon>Metazoa</taxon>
        <taxon>Chordata</taxon>
        <taxon>Craniata</taxon>
        <taxon>Vertebrata</taxon>
        <taxon>Euteleostomi</taxon>
        <taxon>Actinopterygii</taxon>
        <taxon>Neopterygii</taxon>
        <taxon>Teleostei</taxon>
        <taxon>Ostariophysi</taxon>
        <taxon>Siluriformes</taxon>
        <taxon>Clariidae</taxon>
        <taxon>Clarias</taxon>
    </lineage>
</organism>